<feature type="compositionally biased region" description="Low complexity" evidence="1">
    <location>
        <begin position="417"/>
        <end position="437"/>
    </location>
</feature>
<proteinExistence type="predicted"/>
<organism evidence="2 3">
    <name type="scientific">Stichopus japonicus</name>
    <name type="common">Sea cucumber</name>
    <dbReference type="NCBI Taxonomy" id="307972"/>
    <lineage>
        <taxon>Eukaryota</taxon>
        <taxon>Metazoa</taxon>
        <taxon>Echinodermata</taxon>
        <taxon>Eleutherozoa</taxon>
        <taxon>Echinozoa</taxon>
        <taxon>Holothuroidea</taxon>
        <taxon>Aspidochirotacea</taxon>
        <taxon>Aspidochirotida</taxon>
        <taxon>Stichopodidae</taxon>
        <taxon>Apostichopus</taxon>
    </lineage>
</organism>
<dbReference type="AlphaFoldDB" id="A0A2G8L6N8"/>
<feature type="compositionally biased region" description="Low complexity" evidence="1">
    <location>
        <begin position="288"/>
        <end position="302"/>
    </location>
</feature>
<gene>
    <name evidence="2" type="ORF">BSL78_07288</name>
</gene>
<protein>
    <submittedName>
        <fullName evidence="2">Uncharacterized protein</fullName>
    </submittedName>
</protein>
<evidence type="ECO:0000256" key="1">
    <source>
        <dbReference type="SAM" id="MobiDB-lite"/>
    </source>
</evidence>
<dbReference type="OrthoDB" id="10687058at2759"/>
<feature type="compositionally biased region" description="Polar residues" evidence="1">
    <location>
        <begin position="15"/>
        <end position="42"/>
    </location>
</feature>
<reference evidence="2 3" key="1">
    <citation type="journal article" date="2017" name="PLoS Biol.">
        <title>The sea cucumber genome provides insights into morphological evolution and visceral regeneration.</title>
        <authorList>
            <person name="Zhang X."/>
            <person name="Sun L."/>
            <person name="Yuan J."/>
            <person name="Sun Y."/>
            <person name="Gao Y."/>
            <person name="Zhang L."/>
            <person name="Li S."/>
            <person name="Dai H."/>
            <person name="Hamel J.F."/>
            <person name="Liu C."/>
            <person name="Yu Y."/>
            <person name="Liu S."/>
            <person name="Lin W."/>
            <person name="Guo K."/>
            <person name="Jin S."/>
            <person name="Xu P."/>
            <person name="Storey K.B."/>
            <person name="Huan P."/>
            <person name="Zhang T."/>
            <person name="Zhou Y."/>
            <person name="Zhang J."/>
            <person name="Lin C."/>
            <person name="Li X."/>
            <person name="Xing L."/>
            <person name="Huo D."/>
            <person name="Sun M."/>
            <person name="Wang L."/>
            <person name="Mercier A."/>
            <person name="Li F."/>
            <person name="Yang H."/>
            <person name="Xiang J."/>
        </authorList>
    </citation>
    <scope>NUCLEOTIDE SEQUENCE [LARGE SCALE GENOMIC DNA]</scope>
    <source>
        <strain evidence="2">Shaxun</strain>
        <tissue evidence="2">Muscle</tissue>
    </source>
</reference>
<feature type="compositionally biased region" description="Basic and acidic residues" evidence="1">
    <location>
        <begin position="540"/>
        <end position="552"/>
    </location>
</feature>
<comment type="caution">
    <text evidence="2">The sequence shown here is derived from an EMBL/GenBank/DDBJ whole genome shotgun (WGS) entry which is preliminary data.</text>
</comment>
<feature type="compositionally biased region" description="Polar residues" evidence="1">
    <location>
        <begin position="438"/>
        <end position="522"/>
    </location>
</feature>
<feature type="region of interest" description="Disordered" evidence="1">
    <location>
        <begin position="1"/>
        <end position="98"/>
    </location>
</feature>
<dbReference type="EMBL" id="MRZV01000200">
    <property type="protein sequence ID" value="PIK55800.1"/>
    <property type="molecule type" value="Genomic_DNA"/>
</dbReference>
<evidence type="ECO:0000313" key="3">
    <source>
        <dbReference type="Proteomes" id="UP000230750"/>
    </source>
</evidence>
<evidence type="ECO:0000313" key="2">
    <source>
        <dbReference type="EMBL" id="PIK55800.1"/>
    </source>
</evidence>
<feature type="compositionally biased region" description="Low complexity" evidence="1">
    <location>
        <begin position="523"/>
        <end position="536"/>
    </location>
</feature>
<keyword evidence="3" id="KW-1185">Reference proteome</keyword>
<feature type="compositionally biased region" description="Polar residues" evidence="1">
    <location>
        <begin position="216"/>
        <end position="260"/>
    </location>
</feature>
<feature type="compositionally biased region" description="Low complexity" evidence="1">
    <location>
        <begin position="43"/>
        <end position="72"/>
    </location>
</feature>
<feature type="region of interest" description="Disordered" evidence="1">
    <location>
        <begin position="207"/>
        <end position="304"/>
    </location>
</feature>
<sequence>MLPLSSKPEHRDQHQTVAGSTSLPITTSDASTSVQTGTATNVPSSSSSQSIPPTVSGSTSLTTVTTDASTSVQNRTQTVTSTGSETVSPGTQTQGTSSVSPDVGLQCVLCTTVSDTGECLDPDGYATCSTSNICIAVNAVFFSEALGSGTELASFGCADDVFNTSNGFLSVAEFISGFDLTFSPTESTGLVFVCDNADFCNNVTLQATERPGSTPLPVTSSDASTSVQTGPQSSPPTVTGSTPLPITSSDASTSVQTVPQSSPPTLQPMPPRPFKTEHRQFTSTGPETVSTGTQTQGTSSVSPDALGSGTELASFGCADDVFNTSNGFLSVAEFISGFDLTFSPTESTGLVFVCDNADFCNNVTLQATERPGSTPLPVTSRDASTSVQTGPQSSPPTVPGSTSLPITSSDASTLVQTGPQSSPSTVPVSTSLPITSSDASTSVQTGTHSSPQTVPGSTSLPITSSDASTSVQTGTATNVPSSLSSQSIPPTVSGSKSLTTVTTDASTSVQNRTQTVTSTGPETVSTGTQTQGTGSVPPDGRNDIDPRYISKI</sequence>
<feature type="compositionally biased region" description="Polar residues" evidence="1">
    <location>
        <begin position="399"/>
        <end position="416"/>
    </location>
</feature>
<feature type="compositionally biased region" description="Polar residues" evidence="1">
    <location>
        <begin position="73"/>
        <end position="98"/>
    </location>
</feature>
<feature type="compositionally biased region" description="Pro residues" evidence="1">
    <location>
        <begin position="261"/>
        <end position="273"/>
    </location>
</feature>
<accession>A0A2G8L6N8</accession>
<feature type="region of interest" description="Disordered" evidence="1">
    <location>
        <begin position="367"/>
        <end position="552"/>
    </location>
</feature>
<name>A0A2G8L6N8_STIJA</name>
<feature type="compositionally biased region" description="Polar residues" evidence="1">
    <location>
        <begin position="381"/>
        <end position="392"/>
    </location>
</feature>
<dbReference type="Proteomes" id="UP000230750">
    <property type="component" value="Unassembled WGS sequence"/>
</dbReference>